<feature type="transmembrane region" description="Helical" evidence="2">
    <location>
        <begin position="31"/>
        <end position="51"/>
    </location>
</feature>
<gene>
    <name evidence="3" type="ORF">BDD14_1822</name>
</gene>
<dbReference type="AlphaFoldDB" id="A0A4Q7YTU2"/>
<keyword evidence="4" id="KW-1185">Reference proteome</keyword>
<name>A0A4Q7YTU2_9BACT</name>
<reference evidence="3 4" key="1">
    <citation type="submission" date="2019-02" db="EMBL/GenBank/DDBJ databases">
        <title>Genomic Encyclopedia of Archaeal and Bacterial Type Strains, Phase II (KMG-II): from individual species to whole genera.</title>
        <authorList>
            <person name="Goeker M."/>
        </authorList>
    </citation>
    <scope>NUCLEOTIDE SEQUENCE [LARGE SCALE GENOMIC DNA]</scope>
    <source>
        <strain evidence="3 4">DSM 18101</strain>
    </source>
</reference>
<sequence>MWFYPSRHTSRRHVPQLAVLAWKGMKRRRSAVPTLVTLLVFLLVIVLLIRLQQTPPWPRPHSMAELPVPVMSHRDRAAERPRRREYSDRSERAGPRDQSCGDLEVTCSSEYFRQWHEPASNSCTPSTRKGYPIPDPRCTPGGIDPSVTVNVLRDPQWRTRCIRNCETSEQEKHLAYSWYGIQKPRGNSGDNQVCELDHLVPLELGGADGMGNIWTECGPNATVLENRYFKVKDRVENYLADEVRTGRVPLATAQRGIATDWTQYLSEANRYCESGGRC</sequence>
<keyword evidence="2" id="KW-0472">Membrane</keyword>
<protein>
    <submittedName>
        <fullName evidence="3">Uncharacterized protein</fullName>
    </submittedName>
</protein>
<feature type="compositionally biased region" description="Basic and acidic residues" evidence="1">
    <location>
        <begin position="72"/>
        <end position="95"/>
    </location>
</feature>
<comment type="caution">
    <text evidence="3">The sequence shown here is derived from an EMBL/GenBank/DDBJ whole genome shotgun (WGS) entry which is preliminary data.</text>
</comment>
<evidence type="ECO:0000256" key="1">
    <source>
        <dbReference type="SAM" id="MobiDB-lite"/>
    </source>
</evidence>
<evidence type="ECO:0000313" key="4">
    <source>
        <dbReference type="Proteomes" id="UP000292958"/>
    </source>
</evidence>
<accession>A0A4Q7YTU2</accession>
<proteinExistence type="predicted"/>
<evidence type="ECO:0000256" key="2">
    <source>
        <dbReference type="SAM" id="Phobius"/>
    </source>
</evidence>
<feature type="region of interest" description="Disordered" evidence="1">
    <location>
        <begin position="60"/>
        <end position="99"/>
    </location>
</feature>
<dbReference type="Proteomes" id="UP000292958">
    <property type="component" value="Unassembled WGS sequence"/>
</dbReference>
<evidence type="ECO:0000313" key="3">
    <source>
        <dbReference type="EMBL" id="RZU40369.1"/>
    </source>
</evidence>
<organism evidence="3 4">
    <name type="scientific">Edaphobacter modestus</name>
    <dbReference type="NCBI Taxonomy" id="388466"/>
    <lineage>
        <taxon>Bacteria</taxon>
        <taxon>Pseudomonadati</taxon>
        <taxon>Acidobacteriota</taxon>
        <taxon>Terriglobia</taxon>
        <taxon>Terriglobales</taxon>
        <taxon>Acidobacteriaceae</taxon>
        <taxon>Edaphobacter</taxon>
    </lineage>
</organism>
<keyword evidence="2" id="KW-0812">Transmembrane</keyword>
<dbReference type="EMBL" id="SHKW01000001">
    <property type="protein sequence ID" value="RZU40369.1"/>
    <property type="molecule type" value="Genomic_DNA"/>
</dbReference>
<keyword evidence="2" id="KW-1133">Transmembrane helix</keyword>